<protein>
    <submittedName>
        <fullName evidence="1">Uncharacterized protein</fullName>
    </submittedName>
</protein>
<evidence type="ECO:0000313" key="2">
    <source>
        <dbReference type="Proteomes" id="UP000546007"/>
    </source>
</evidence>
<dbReference type="Proteomes" id="UP000546007">
    <property type="component" value="Unassembled WGS sequence"/>
</dbReference>
<organism evidence="1 2">
    <name type="scientific">Butyricimonas faecihominis</name>
    <dbReference type="NCBI Taxonomy" id="1472416"/>
    <lineage>
        <taxon>Bacteria</taxon>
        <taxon>Pseudomonadati</taxon>
        <taxon>Bacteroidota</taxon>
        <taxon>Bacteroidia</taxon>
        <taxon>Bacteroidales</taxon>
        <taxon>Odoribacteraceae</taxon>
        <taxon>Butyricimonas</taxon>
    </lineage>
</organism>
<comment type="caution">
    <text evidence="1">The sequence shown here is derived from an EMBL/GenBank/DDBJ whole genome shotgun (WGS) entry which is preliminary data.</text>
</comment>
<evidence type="ECO:0000313" key="1">
    <source>
        <dbReference type="EMBL" id="MBB4026140.1"/>
    </source>
</evidence>
<sequence length="108" mass="12863">MTEEENKQRMHDLLVEIETLEKDNFPIKQQCTEAIACLERAHEMFVQRATNEGYSLQDYRLGEIEIKQYSAMKQMAIKGGLPHEQYDHRIREVRVRLFGEQMVKDNFD</sequence>
<gene>
    <name evidence="1" type="ORF">GGR14_001930</name>
</gene>
<name>A0A7W6HWA3_9BACT</name>
<dbReference type="OrthoDB" id="9874871at2"/>
<dbReference type="EMBL" id="JACIES010000004">
    <property type="protein sequence ID" value="MBB4026140.1"/>
    <property type="molecule type" value="Genomic_DNA"/>
</dbReference>
<proteinExistence type="predicted"/>
<accession>A0A7W6HWA3</accession>
<dbReference type="RefSeq" id="WP_124317158.1">
    <property type="nucleotide sequence ID" value="NZ_AP028155.1"/>
</dbReference>
<reference evidence="1 2" key="1">
    <citation type="submission" date="2020-08" db="EMBL/GenBank/DDBJ databases">
        <title>Genomic Encyclopedia of Type Strains, Phase IV (KMG-IV): sequencing the most valuable type-strain genomes for metagenomic binning, comparative biology and taxonomic classification.</title>
        <authorList>
            <person name="Goeker M."/>
        </authorList>
    </citation>
    <scope>NUCLEOTIDE SEQUENCE [LARGE SCALE GENOMIC DNA]</scope>
    <source>
        <strain evidence="1 2">DSM 105721</strain>
    </source>
</reference>
<keyword evidence="2" id="KW-1185">Reference proteome</keyword>
<dbReference type="AlphaFoldDB" id="A0A7W6HWA3"/>
<dbReference type="GeneID" id="93102452"/>